<feature type="transmembrane region" description="Helical" evidence="12">
    <location>
        <begin position="108"/>
        <end position="127"/>
    </location>
</feature>
<dbReference type="PROSITE" id="PS50262">
    <property type="entry name" value="G_PROTEIN_RECEP_F1_2"/>
    <property type="match status" value="1"/>
</dbReference>
<sequence>MDATDRNVIVITAILVESHLRTPPNFLIMSLAFADLLVASFVMPLGAVYEVTREWRFSPELCDLWTGSDVLCCTSSILHLVAIALDRYWAVTNVEYIHKRTPRLMMKMISIIWVISFLVSIAPSLGLKDVGWTERVLEQKICIISQDLRYQVFATVLAFYFPLIVVLILYWKIFQAAKSRIRKHSGMPGAPSGSSGNSGQRGGVIAGLVSYPGQTGVIATAIVGAIGQPLPTITEGTTTNITTVTTGTSGSSGRPTRSNANELETDIGTEATSSTQPQALQLPVKAKKKKMKKGPLDSKRERKAAKTLAIITGVFVGCWMPFFVLALLLPLWRKVHQMIPPYVLSFSVWLGYLNSTINPFIYTTFNPEFRNAFRRLFRGQRAPRRGGPPPRYV</sequence>
<keyword evidence="8 10" id="KW-0675">Receptor</keyword>
<evidence type="ECO:0000256" key="10">
    <source>
        <dbReference type="RuleBase" id="RU000688"/>
    </source>
</evidence>
<evidence type="ECO:0000256" key="1">
    <source>
        <dbReference type="ARBA" id="ARBA00004651"/>
    </source>
</evidence>
<dbReference type="AlphaFoldDB" id="A0AAN9TSP5"/>
<proteinExistence type="inferred from homology"/>
<dbReference type="CDD" id="cd15331">
    <property type="entry name" value="7tmA_5-HT1A_invertebrates"/>
    <property type="match status" value="1"/>
</dbReference>
<evidence type="ECO:0000313" key="15">
    <source>
        <dbReference type="Proteomes" id="UP001367676"/>
    </source>
</evidence>
<dbReference type="PANTHER" id="PTHR24248">
    <property type="entry name" value="ADRENERGIC RECEPTOR-RELATED G-PROTEIN COUPLED RECEPTOR"/>
    <property type="match status" value="1"/>
</dbReference>
<keyword evidence="5 12" id="KW-1133">Transmembrane helix</keyword>
<evidence type="ECO:0000256" key="11">
    <source>
        <dbReference type="SAM" id="MobiDB-lite"/>
    </source>
</evidence>
<dbReference type="PANTHER" id="PTHR24248:SF200">
    <property type="entry name" value="5-HYDROXYTRYPTAMINE RECEPTOR 1B-LIKE ISOFORM X1"/>
    <property type="match status" value="1"/>
</dbReference>
<name>A0AAN9TSP5_9HEMI</name>
<feature type="transmembrane region" description="Helical" evidence="12">
    <location>
        <begin position="308"/>
        <end position="332"/>
    </location>
</feature>
<evidence type="ECO:0000256" key="5">
    <source>
        <dbReference type="ARBA" id="ARBA00022989"/>
    </source>
</evidence>
<keyword evidence="9 10" id="KW-0807">Transducer</keyword>
<protein>
    <recommendedName>
        <fullName evidence="13">G-protein coupled receptors family 1 profile domain-containing protein</fullName>
    </recommendedName>
</protein>
<dbReference type="Proteomes" id="UP001367676">
    <property type="component" value="Unassembled WGS sequence"/>
</dbReference>
<dbReference type="Gene3D" id="1.20.1070.10">
    <property type="entry name" value="Rhodopsin 7-helix transmembrane proteins"/>
    <property type="match status" value="1"/>
</dbReference>
<dbReference type="GO" id="GO:0071880">
    <property type="term" value="P:adenylate cyclase-activating adrenergic receptor signaling pathway"/>
    <property type="evidence" value="ECO:0007669"/>
    <property type="project" value="TreeGrafter"/>
</dbReference>
<evidence type="ECO:0000256" key="2">
    <source>
        <dbReference type="ARBA" id="ARBA00010663"/>
    </source>
</evidence>
<dbReference type="PROSITE" id="PS00237">
    <property type="entry name" value="G_PROTEIN_RECEP_F1_1"/>
    <property type="match status" value="1"/>
</dbReference>
<keyword evidence="6 10" id="KW-0297">G-protein coupled receptor</keyword>
<feature type="region of interest" description="Disordered" evidence="11">
    <location>
        <begin position="240"/>
        <end position="260"/>
    </location>
</feature>
<evidence type="ECO:0000313" key="14">
    <source>
        <dbReference type="EMBL" id="KAK7602095.1"/>
    </source>
</evidence>
<comment type="caution">
    <text evidence="14">The sequence shown here is derived from an EMBL/GenBank/DDBJ whole genome shotgun (WGS) entry which is preliminary data.</text>
</comment>
<feature type="transmembrane region" description="Helical" evidence="12">
    <location>
        <begin position="26"/>
        <end position="49"/>
    </location>
</feature>
<dbReference type="PRINTS" id="PR00237">
    <property type="entry name" value="GPCRRHODOPSN"/>
</dbReference>
<keyword evidence="7 12" id="KW-0472">Membrane</keyword>
<comment type="subcellular location">
    <subcellularLocation>
        <location evidence="1">Cell membrane</location>
        <topology evidence="1">Multi-pass membrane protein</topology>
    </subcellularLocation>
</comment>
<evidence type="ECO:0000256" key="4">
    <source>
        <dbReference type="ARBA" id="ARBA00022692"/>
    </source>
</evidence>
<feature type="transmembrane region" description="Helical" evidence="12">
    <location>
        <begin position="152"/>
        <end position="173"/>
    </location>
</feature>
<evidence type="ECO:0000256" key="8">
    <source>
        <dbReference type="ARBA" id="ARBA00023170"/>
    </source>
</evidence>
<evidence type="ECO:0000256" key="7">
    <source>
        <dbReference type="ARBA" id="ARBA00023136"/>
    </source>
</evidence>
<evidence type="ECO:0000259" key="13">
    <source>
        <dbReference type="PROSITE" id="PS50262"/>
    </source>
</evidence>
<feature type="compositionally biased region" description="Low complexity" evidence="11">
    <location>
        <begin position="240"/>
        <end position="259"/>
    </location>
</feature>
<keyword evidence="3" id="KW-1003">Cell membrane</keyword>
<evidence type="ECO:0000256" key="9">
    <source>
        <dbReference type="ARBA" id="ARBA00023224"/>
    </source>
</evidence>
<dbReference type="SMART" id="SM01381">
    <property type="entry name" value="7TM_GPCR_Srsx"/>
    <property type="match status" value="1"/>
</dbReference>
<dbReference type="EMBL" id="JBBCAQ010000010">
    <property type="protein sequence ID" value="KAK7602095.1"/>
    <property type="molecule type" value="Genomic_DNA"/>
</dbReference>
<evidence type="ECO:0000256" key="12">
    <source>
        <dbReference type="SAM" id="Phobius"/>
    </source>
</evidence>
<comment type="similarity">
    <text evidence="2 10">Belongs to the G-protein coupled receptor 1 family.</text>
</comment>
<dbReference type="InterPro" id="IPR017452">
    <property type="entry name" value="GPCR_Rhodpsn_7TM"/>
</dbReference>
<organism evidence="14 15">
    <name type="scientific">Parthenolecanium corni</name>
    <dbReference type="NCBI Taxonomy" id="536013"/>
    <lineage>
        <taxon>Eukaryota</taxon>
        <taxon>Metazoa</taxon>
        <taxon>Ecdysozoa</taxon>
        <taxon>Arthropoda</taxon>
        <taxon>Hexapoda</taxon>
        <taxon>Insecta</taxon>
        <taxon>Pterygota</taxon>
        <taxon>Neoptera</taxon>
        <taxon>Paraneoptera</taxon>
        <taxon>Hemiptera</taxon>
        <taxon>Sternorrhyncha</taxon>
        <taxon>Coccoidea</taxon>
        <taxon>Coccidae</taxon>
        <taxon>Parthenolecanium</taxon>
    </lineage>
</organism>
<feature type="transmembrane region" description="Helical" evidence="12">
    <location>
        <begin position="344"/>
        <end position="365"/>
    </location>
</feature>
<dbReference type="GO" id="GO:0043410">
    <property type="term" value="P:positive regulation of MAPK cascade"/>
    <property type="evidence" value="ECO:0007669"/>
    <property type="project" value="TreeGrafter"/>
</dbReference>
<dbReference type="Pfam" id="PF00001">
    <property type="entry name" value="7tm_1"/>
    <property type="match status" value="1"/>
</dbReference>
<keyword evidence="4 10" id="KW-0812">Transmembrane</keyword>
<evidence type="ECO:0000256" key="3">
    <source>
        <dbReference type="ARBA" id="ARBA00022475"/>
    </source>
</evidence>
<gene>
    <name evidence="14" type="ORF">V9T40_009536</name>
</gene>
<keyword evidence="15" id="KW-1185">Reference proteome</keyword>
<evidence type="ECO:0000256" key="6">
    <source>
        <dbReference type="ARBA" id="ARBA00023040"/>
    </source>
</evidence>
<accession>A0AAN9TSP5</accession>
<feature type="domain" description="G-protein coupled receptors family 1 profile" evidence="13">
    <location>
        <begin position="6"/>
        <end position="362"/>
    </location>
</feature>
<dbReference type="GO" id="GO:0005886">
    <property type="term" value="C:plasma membrane"/>
    <property type="evidence" value="ECO:0007669"/>
    <property type="project" value="UniProtKB-SubCell"/>
</dbReference>
<dbReference type="GO" id="GO:0004930">
    <property type="term" value="F:G protein-coupled receptor activity"/>
    <property type="evidence" value="ECO:0007669"/>
    <property type="project" value="UniProtKB-KW"/>
</dbReference>
<dbReference type="SUPFAM" id="SSF81321">
    <property type="entry name" value="Family A G protein-coupled receptor-like"/>
    <property type="match status" value="1"/>
</dbReference>
<reference evidence="14 15" key="1">
    <citation type="submission" date="2024-03" db="EMBL/GenBank/DDBJ databases">
        <title>Adaptation during the transition from Ophiocordyceps entomopathogen to insect associate is accompanied by gene loss and intensified selection.</title>
        <authorList>
            <person name="Ward C.M."/>
            <person name="Onetto C.A."/>
            <person name="Borneman A.R."/>
        </authorList>
    </citation>
    <scope>NUCLEOTIDE SEQUENCE [LARGE SCALE GENOMIC DNA]</scope>
    <source>
        <strain evidence="14">AWRI1</strain>
        <tissue evidence="14">Single Adult Female</tissue>
    </source>
</reference>
<dbReference type="InterPro" id="IPR000276">
    <property type="entry name" value="GPCR_Rhodpsn"/>
</dbReference>